<feature type="compositionally biased region" description="Basic and acidic residues" evidence="1">
    <location>
        <begin position="1"/>
        <end position="11"/>
    </location>
</feature>
<evidence type="ECO:0000256" key="1">
    <source>
        <dbReference type="SAM" id="MobiDB-lite"/>
    </source>
</evidence>
<dbReference type="Proteomes" id="UP001176941">
    <property type="component" value="Chromosome 32"/>
</dbReference>
<reference evidence="2" key="1">
    <citation type="submission" date="2023-04" db="EMBL/GenBank/DDBJ databases">
        <authorList>
            <consortium name="ELIXIR-Norway"/>
        </authorList>
    </citation>
    <scope>NUCLEOTIDE SEQUENCE [LARGE SCALE GENOMIC DNA]</scope>
</reference>
<feature type="region of interest" description="Disordered" evidence="1">
    <location>
        <begin position="1"/>
        <end position="67"/>
    </location>
</feature>
<evidence type="ECO:0000313" key="3">
    <source>
        <dbReference type="Proteomes" id="UP001176941"/>
    </source>
</evidence>
<accession>A0ABN8ZEN3</accession>
<sequence>MHPPHNSHEPRQALPGPAVGPLRRDPPRAARPSSASPRYKSALGPGPQGSLVGPSVQEGSTLDKHRDTRDGFYLPWFHGWLQGRDTEELGARVYGTRAFICISS</sequence>
<organism evidence="2 3">
    <name type="scientific">Rangifer tarandus platyrhynchus</name>
    <name type="common">Svalbard reindeer</name>
    <dbReference type="NCBI Taxonomy" id="3082113"/>
    <lineage>
        <taxon>Eukaryota</taxon>
        <taxon>Metazoa</taxon>
        <taxon>Chordata</taxon>
        <taxon>Craniata</taxon>
        <taxon>Vertebrata</taxon>
        <taxon>Euteleostomi</taxon>
        <taxon>Mammalia</taxon>
        <taxon>Eutheria</taxon>
        <taxon>Laurasiatheria</taxon>
        <taxon>Artiodactyla</taxon>
        <taxon>Ruminantia</taxon>
        <taxon>Pecora</taxon>
        <taxon>Cervidae</taxon>
        <taxon>Odocoileinae</taxon>
        <taxon>Rangifer</taxon>
    </lineage>
</organism>
<evidence type="ECO:0000313" key="2">
    <source>
        <dbReference type="EMBL" id="CAI9172367.1"/>
    </source>
</evidence>
<gene>
    <name evidence="2" type="ORF">MRATA1EN1_LOCUS21329</name>
</gene>
<proteinExistence type="predicted"/>
<feature type="compositionally biased region" description="Low complexity" evidence="1">
    <location>
        <begin position="30"/>
        <end position="42"/>
    </location>
</feature>
<dbReference type="EMBL" id="OX459968">
    <property type="protein sequence ID" value="CAI9172367.1"/>
    <property type="molecule type" value="Genomic_DNA"/>
</dbReference>
<protein>
    <submittedName>
        <fullName evidence="2">Uncharacterized protein</fullName>
    </submittedName>
</protein>
<name>A0ABN8ZEN3_RANTA</name>
<keyword evidence="3" id="KW-1185">Reference proteome</keyword>